<evidence type="ECO:0000313" key="1">
    <source>
        <dbReference type="EMBL" id="GFS09943.1"/>
    </source>
</evidence>
<proteinExistence type="predicted"/>
<sequence length="98" mass="10988">MRDTTVVTERPCIGSIQIDPSHMKIKDNNRMTAGSEGQLISEEGNKVKFTDLPPGDGTDQPQLIPLPKIIVRDPVTHDTWEQGKYTTFQICVRVCCVF</sequence>
<keyword evidence="2" id="KW-1185">Reference proteome</keyword>
<dbReference type="Proteomes" id="UP000762676">
    <property type="component" value="Unassembled WGS sequence"/>
</dbReference>
<reference evidence="1 2" key="1">
    <citation type="journal article" date="2021" name="Elife">
        <title>Chloroplast acquisition without the gene transfer in kleptoplastic sea slugs, Plakobranchus ocellatus.</title>
        <authorList>
            <person name="Maeda T."/>
            <person name="Takahashi S."/>
            <person name="Yoshida T."/>
            <person name="Shimamura S."/>
            <person name="Takaki Y."/>
            <person name="Nagai Y."/>
            <person name="Toyoda A."/>
            <person name="Suzuki Y."/>
            <person name="Arimoto A."/>
            <person name="Ishii H."/>
            <person name="Satoh N."/>
            <person name="Nishiyama T."/>
            <person name="Hasebe M."/>
            <person name="Maruyama T."/>
            <person name="Minagawa J."/>
            <person name="Obokata J."/>
            <person name="Shigenobu S."/>
        </authorList>
    </citation>
    <scope>NUCLEOTIDE SEQUENCE [LARGE SCALE GENOMIC DNA]</scope>
</reference>
<protein>
    <submittedName>
        <fullName evidence="1">Uncharacterized protein</fullName>
    </submittedName>
</protein>
<organism evidence="1 2">
    <name type="scientific">Elysia marginata</name>
    <dbReference type="NCBI Taxonomy" id="1093978"/>
    <lineage>
        <taxon>Eukaryota</taxon>
        <taxon>Metazoa</taxon>
        <taxon>Spiralia</taxon>
        <taxon>Lophotrochozoa</taxon>
        <taxon>Mollusca</taxon>
        <taxon>Gastropoda</taxon>
        <taxon>Heterobranchia</taxon>
        <taxon>Euthyneura</taxon>
        <taxon>Panpulmonata</taxon>
        <taxon>Sacoglossa</taxon>
        <taxon>Placobranchoidea</taxon>
        <taxon>Plakobranchidae</taxon>
        <taxon>Elysia</taxon>
    </lineage>
</organism>
<dbReference type="EMBL" id="BMAT01002600">
    <property type="protein sequence ID" value="GFS09943.1"/>
    <property type="molecule type" value="Genomic_DNA"/>
</dbReference>
<gene>
    <name evidence="1" type="ORF">ElyMa_001311100</name>
</gene>
<name>A0AAV4IJQ6_9GAST</name>
<accession>A0AAV4IJQ6</accession>
<dbReference type="AlphaFoldDB" id="A0AAV4IJQ6"/>
<comment type="caution">
    <text evidence="1">The sequence shown here is derived from an EMBL/GenBank/DDBJ whole genome shotgun (WGS) entry which is preliminary data.</text>
</comment>
<evidence type="ECO:0000313" key="2">
    <source>
        <dbReference type="Proteomes" id="UP000762676"/>
    </source>
</evidence>